<accession>A0AA36F3R5</accession>
<name>A0AA36F3R5_OCTVU</name>
<dbReference type="InterPro" id="IPR011992">
    <property type="entry name" value="EF-hand-dom_pair"/>
</dbReference>
<dbReference type="Pfam" id="PF00036">
    <property type="entry name" value="EF-hand_1"/>
    <property type="match status" value="1"/>
</dbReference>
<dbReference type="AlphaFoldDB" id="A0AA36F3R5"/>
<keyword evidence="4" id="KW-1185">Reference proteome</keyword>
<evidence type="ECO:0000313" key="4">
    <source>
        <dbReference type="Proteomes" id="UP001162480"/>
    </source>
</evidence>
<dbReference type="PROSITE" id="PS00018">
    <property type="entry name" value="EF_HAND_1"/>
    <property type="match status" value="1"/>
</dbReference>
<dbReference type="EMBL" id="OX597818">
    <property type="protein sequence ID" value="CAI9723412.1"/>
    <property type="molecule type" value="Genomic_DNA"/>
</dbReference>
<evidence type="ECO:0000313" key="3">
    <source>
        <dbReference type="EMBL" id="CAI9723412.1"/>
    </source>
</evidence>
<organism evidence="3 4">
    <name type="scientific">Octopus vulgaris</name>
    <name type="common">Common octopus</name>
    <dbReference type="NCBI Taxonomy" id="6645"/>
    <lineage>
        <taxon>Eukaryota</taxon>
        <taxon>Metazoa</taxon>
        <taxon>Spiralia</taxon>
        <taxon>Lophotrochozoa</taxon>
        <taxon>Mollusca</taxon>
        <taxon>Cephalopoda</taxon>
        <taxon>Coleoidea</taxon>
        <taxon>Octopodiformes</taxon>
        <taxon>Octopoda</taxon>
        <taxon>Incirrata</taxon>
        <taxon>Octopodidae</taxon>
        <taxon>Octopus</taxon>
    </lineage>
</organism>
<feature type="domain" description="EF-hand" evidence="2">
    <location>
        <begin position="65"/>
        <end position="93"/>
    </location>
</feature>
<dbReference type="InterPro" id="IPR002048">
    <property type="entry name" value="EF_hand_dom"/>
</dbReference>
<dbReference type="GO" id="GO:0005509">
    <property type="term" value="F:calcium ion binding"/>
    <property type="evidence" value="ECO:0007669"/>
    <property type="project" value="InterPro"/>
</dbReference>
<keyword evidence="1" id="KW-0106">Calcium</keyword>
<evidence type="ECO:0000259" key="2">
    <source>
        <dbReference type="SMART" id="SM00054"/>
    </source>
</evidence>
<dbReference type="Gene3D" id="1.10.238.10">
    <property type="entry name" value="EF-hand"/>
    <property type="match status" value="1"/>
</dbReference>
<evidence type="ECO:0000256" key="1">
    <source>
        <dbReference type="ARBA" id="ARBA00022837"/>
    </source>
</evidence>
<proteinExistence type="predicted"/>
<sequence length="100" mass="11793">MLCATTGGRYIDYEEFPFKSYEDPAFPEGTLYHDRKNLEGPVLNRFSQFLRAQRESSSTLSDEQFVQEMFSFFDVNRNQMISKSEFRAALELLGIVRWNF</sequence>
<reference evidence="3" key="1">
    <citation type="submission" date="2023-08" db="EMBL/GenBank/DDBJ databases">
        <authorList>
            <person name="Alioto T."/>
            <person name="Alioto T."/>
            <person name="Gomez Garrido J."/>
        </authorList>
    </citation>
    <scope>NUCLEOTIDE SEQUENCE</scope>
</reference>
<gene>
    <name evidence="3" type="ORF">OCTVUL_1B017970</name>
</gene>
<dbReference type="Proteomes" id="UP001162480">
    <property type="component" value="Chromosome 5"/>
</dbReference>
<dbReference type="SMART" id="SM00054">
    <property type="entry name" value="EFh"/>
    <property type="match status" value="1"/>
</dbReference>
<protein>
    <submittedName>
        <fullName evidence="3">XP_029637188.1uncharacterized protein LOC115212419</fullName>
    </submittedName>
</protein>
<dbReference type="InterPro" id="IPR018247">
    <property type="entry name" value="EF_Hand_1_Ca_BS"/>
</dbReference>
<dbReference type="SUPFAM" id="SSF47473">
    <property type="entry name" value="EF-hand"/>
    <property type="match status" value="1"/>
</dbReference>